<dbReference type="PANTHER" id="PTHR44846:SF1">
    <property type="entry name" value="MANNOSYL-D-GLYCERATE TRANSPORT_METABOLISM SYSTEM REPRESSOR MNGR-RELATED"/>
    <property type="match status" value="1"/>
</dbReference>
<proteinExistence type="predicted"/>
<dbReference type="InterPro" id="IPR000524">
    <property type="entry name" value="Tscrpt_reg_HTH_GntR"/>
</dbReference>
<accession>A0A2R4MDR8</accession>
<dbReference type="SMART" id="SM00345">
    <property type="entry name" value="HTH_GNTR"/>
    <property type="match status" value="1"/>
</dbReference>
<evidence type="ECO:0000313" key="6">
    <source>
        <dbReference type="Proteomes" id="UP000258927"/>
    </source>
</evidence>
<dbReference type="Gene3D" id="3.40.1410.10">
    <property type="entry name" value="Chorismate lyase-like"/>
    <property type="match status" value="1"/>
</dbReference>
<organism evidence="5 6">
    <name type="scientific">Maritalea myrionectae</name>
    <dbReference type="NCBI Taxonomy" id="454601"/>
    <lineage>
        <taxon>Bacteria</taxon>
        <taxon>Pseudomonadati</taxon>
        <taxon>Pseudomonadota</taxon>
        <taxon>Alphaproteobacteria</taxon>
        <taxon>Hyphomicrobiales</taxon>
        <taxon>Devosiaceae</taxon>
        <taxon>Maritalea</taxon>
    </lineage>
</organism>
<dbReference type="AlphaFoldDB" id="A0A2R4MDR8"/>
<dbReference type="CDD" id="cd07377">
    <property type="entry name" value="WHTH_GntR"/>
    <property type="match status" value="1"/>
</dbReference>
<dbReference type="GO" id="GO:0003677">
    <property type="term" value="F:DNA binding"/>
    <property type="evidence" value="ECO:0007669"/>
    <property type="project" value="UniProtKB-KW"/>
</dbReference>
<evidence type="ECO:0000256" key="3">
    <source>
        <dbReference type="ARBA" id="ARBA00023163"/>
    </source>
</evidence>
<dbReference type="InterPro" id="IPR036388">
    <property type="entry name" value="WH-like_DNA-bd_sf"/>
</dbReference>
<dbReference type="SMART" id="SM00866">
    <property type="entry name" value="UTRA"/>
    <property type="match status" value="1"/>
</dbReference>
<evidence type="ECO:0000256" key="1">
    <source>
        <dbReference type="ARBA" id="ARBA00023015"/>
    </source>
</evidence>
<evidence type="ECO:0000256" key="2">
    <source>
        <dbReference type="ARBA" id="ARBA00023125"/>
    </source>
</evidence>
<dbReference type="InterPro" id="IPR011663">
    <property type="entry name" value="UTRA"/>
</dbReference>
<dbReference type="SUPFAM" id="SSF64288">
    <property type="entry name" value="Chorismate lyase-like"/>
    <property type="match status" value="1"/>
</dbReference>
<keyword evidence="1" id="KW-0805">Transcription regulation</keyword>
<dbReference type="Gene3D" id="1.10.10.10">
    <property type="entry name" value="Winged helix-like DNA-binding domain superfamily/Winged helix DNA-binding domain"/>
    <property type="match status" value="1"/>
</dbReference>
<dbReference type="STRING" id="1122213.GCA_000423365_01305"/>
<dbReference type="EMBL" id="CP021330">
    <property type="protein sequence ID" value="AVX04019.1"/>
    <property type="molecule type" value="Genomic_DNA"/>
</dbReference>
<dbReference type="RefSeq" id="WP_051213511.1">
    <property type="nucleotide sequence ID" value="NZ_CP021330.1"/>
</dbReference>
<evidence type="ECO:0000259" key="4">
    <source>
        <dbReference type="PROSITE" id="PS50949"/>
    </source>
</evidence>
<dbReference type="GO" id="GO:0045892">
    <property type="term" value="P:negative regulation of DNA-templated transcription"/>
    <property type="evidence" value="ECO:0007669"/>
    <property type="project" value="TreeGrafter"/>
</dbReference>
<evidence type="ECO:0000313" key="5">
    <source>
        <dbReference type="EMBL" id="AVX04019.1"/>
    </source>
</evidence>
<dbReference type="PANTHER" id="PTHR44846">
    <property type="entry name" value="MANNOSYL-D-GLYCERATE TRANSPORT/METABOLISM SYSTEM REPRESSOR MNGR-RELATED"/>
    <property type="match status" value="1"/>
</dbReference>
<keyword evidence="2" id="KW-0238">DNA-binding</keyword>
<feature type="domain" description="HTH gntR-type" evidence="4">
    <location>
        <begin position="26"/>
        <end position="94"/>
    </location>
</feature>
<dbReference type="GO" id="GO:0003700">
    <property type="term" value="F:DNA-binding transcription factor activity"/>
    <property type="evidence" value="ECO:0007669"/>
    <property type="project" value="InterPro"/>
</dbReference>
<dbReference type="KEGG" id="mmyr:MXMO3_01489"/>
<dbReference type="InterPro" id="IPR036390">
    <property type="entry name" value="WH_DNA-bd_sf"/>
</dbReference>
<dbReference type="InterPro" id="IPR050679">
    <property type="entry name" value="Bact_HTH_transcr_reg"/>
</dbReference>
<dbReference type="PROSITE" id="PS50949">
    <property type="entry name" value="HTH_GNTR"/>
    <property type="match status" value="1"/>
</dbReference>
<gene>
    <name evidence="5" type="ORF">MXMO3_01489</name>
</gene>
<keyword evidence="6" id="KW-1185">Reference proteome</keyword>
<dbReference type="SUPFAM" id="SSF46785">
    <property type="entry name" value="Winged helix' DNA-binding domain"/>
    <property type="match status" value="1"/>
</dbReference>
<sequence>MDDLAAPEHDPAQLIDHLKSALTRPGARYGVLTEGLRDAIERGVLGPGDFLPAERELSEKLGLSRVTIRSAFKPLLTDGQLVQKRGLGTYVPRNRPRSIEKSLAFLNGFSEDIRNRGMEPSSKLVFKGVVLPQPDVAMALGVSFDTLVSCFRRIRYADNAIMAYELAYFPTSIINADHVAEGDSLYELLQAGGYRPVKAQQSLRAVNCTAELAGFLGVKEGDAVLDIERRSFDQSGAAMEFTRSYYRGDRYVFATEMRAE</sequence>
<protein>
    <submittedName>
        <fullName evidence="5">Mannosyl-D-glycerate transport/metabolism system repressor MngR</fullName>
    </submittedName>
</protein>
<name>A0A2R4MDR8_9HYPH</name>
<dbReference type="Pfam" id="PF07702">
    <property type="entry name" value="UTRA"/>
    <property type="match status" value="1"/>
</dbReference>
<reference evidence="5 6" key="1">
    <citation type="submission" date="2017-05" db="EMBL/GenBank/DDBJ databases">
        <title>Genome Analysis of Maritalea myrionectae HL2708#5.</title>
        <authorList>
            <consortium name="Cotde Inc.-PKNU"/>
            <person name="Jang D."/>
            <person name="Oh H.-M."/>
        </authorList>
    </citation>
    <scope>NUCLEOTIDE SEQUENCE [LARGE SCALE GENOMIC DNA]</scope>
    <source>
        <strain evidence="5 6">HL2708#5</strain>
    </source>
</reference>
<dbReference type="Pfam" id="PF00392">
    <property type="entry name" value="GntR"/>
    <property type="match status" value="1"/>
</dbReference>
<dbReference type="InterPro" id="IPR028978">
    <property type="entry name" value="Chorismate_lyase_/UTRA_dom_sf"/>
</dbReference>
<dbReference type="Proteomes" id="UP000258927">
    <property type="component" value="Chromosome"/>
</dbReference>
<keyword evidence="3" id="KW-0804">Transcription</keyword>
<dbReference type="PRINTS" id="PR00035">
    <property type="entry name" value="HTHGNTR"/>
</dbReference>